<reference evidence="3" key="1">
    <citation type="journal article" date="2020" name="Stud. Mycol.">
        <title>101 Dothideomycetes genomes: A test case for predicting lifestyles and emergence of pathogens.</title>
        <authorList>
            <person name="Haridas S."/>
            <person name="Albert R."/>
            <person name="Binder M."/>
            <person name="Bloem J."/>
            <person name="LaButti K."/>
            <person name="Salamov A."/>
            <person name="Andreopoulos B."/>
            <person name="Baker S."/>
            <person name="Barry K."/>
            <person name="Bills G."/>
            <person name="Bluhm B."/>
            <person name="Cannon C."/>
            <person name="Castanera R."/>
            <person name="Culley D."/>
            <person name="Daum C."/>
            <person name="Ezra D."/>
            <person name="Gonzalez J."/>
            <person name="Henrissat B."/>
            <person name="Kuo A."/>
            <person name="Liang C."/>
            <person name="Lipzen A."/>
            <person name="Lutzoni F."/>
            <person name="Magnuson J."/>
            <person name="Mondo S."/>
            <person name="Nolan M."/>
            <person name="Ohm R."/>
            <person name="Pangilinan J."/>
            <person name="Park H.-J."/>
            <person name="Ramirez L."/>
            <person name="Alfaro M."/>
            <person name="Sun H."/>
            <person name="Tritt A."/>
            <person name="Yoshinaga Y."/>
            <person name="Zwiers L.-H."/>
            <person name="Turgeon B."/>
            <person name="Goodwin S."/>
            <person name="Spatafora J."/>
            <person name="Crous P."/>
            <person name="Grigoriev I."/>
        </authorList>
    </citation>
    <scope>NUCLEOTIDE SEQUENCE [LARGE SCALE GENOMIC DNA]</scope>
    <source>
        <strain evidence="3">CBS 304.66</strain>
    </source>
</reference>
<evidence type="ECO:0000313" key="3">
    <source>
        <dbReference type="Proteomes" id="UP000800093"/>
    </source>
</evidence>
<evidence type="ECO:0000313" key="2">
    <source>
        <dbReference type="EMBL" id="KAF2269128.1"/>
    </source>
</evidence>
<organism evidence="2 3">
    <name type="scientific">Lojkania enalia</name>
    <dbReference type="NCBI Taxonomy" id="147567"/>
    <lineage>
        <taxon>Eukaryota</taxon>
        <taxon>Fungi</taxon>
        <taxon>Dikarya</taxon>
        <taxon>Ascomycota</taxon>
        <taxon>Pezizomycotina</taxon>
        <taxon>Dothideomycetes</taxon>
        <taxon>Pleosporomycetidae</taxon>
        <taxon>Pleosporales</taxon>
        <taxon>Pleosporales incertae sedis</taxon>
        <taxon>Lojkania</taxon>
    </lineage>
</organism>
<keyword evidence="1" id="KW-0732">Signal</keyword>
<dbReference type="Proteomes" id="UP000800093">
    <property type="component" value="Unassembled WGS sequence"/>
</dbReference>
<name>A0A9P4N9K4_9PLEO</name>
<dbReference type="EMBL" id="ML986583">
    <property type="protein sequence ID" value="KAF2269128.1"/>
    <property type="molecule type" value="Genomic_DNA"/>
</dbReference>
<evidence type="ECO:0000256" key="1">
    <source>
        <dbReference type="SAM" id="SignalP"/>
    </source>
</evidence>
<comment type="caution">
    <text evidence="2">The sequence shown here is derived from an EMBL/GenBank/DDBJ whole genome shotgun (WGS) entry which is preliminary data.</text>
</comment>
<dbReference type="AlphaFoldDB" id="A0A9P4N9K4"/>
<proteinExistence type="predicted"/>
<protein>
    <recommendedName>
        <fullName evidence="4">Secreted protein</fullName>
    </recommendedName>
</protein>
<feature type="signal peptide" evidence="1">
    <location>
        <begin position="1"/>
        <end position="20"/>
    </location>
</feature>
<keyword evidence="3" id="KW-1185">Reference proteome</keyword>
<accession>A0A9P4N9K4</accession>
<evidence type="ECO:0008006" key="4">
    <source>
        <dbReference type="Google" id="ProtNLM"/>
    </source>
</evidence>
<gene>
    <name evidence="2" type="ORF">CC78DRAFT_303802</name>
</gene>
<feature type="chain" id="PRO_5040432214" description="Secreted protein" evidence="1">
    <location>
        <begin position="21"/>
        <end position="122"/>
    </location>
</feature>
<sequence length="122" mass="13060">MLFFMLSLSLTILSIATTLSVELPLILGNSCALGIADLTSPPNVSSARARFHDVAAQKLSLIAKSELNSKQYIGFSTCHLIHTLLRTSLRAQHLSAGHNNAGSLFSPQISGRTSPRLKPFSA</sequence>